<dbReference type="InterPro" id="IPR013154">
    <property type="entry name" value="ADH-like_N"/>
</dbReference>
<dbReference type="STRING" id="1745343.A0A2J6PNZ7"/>
<dbReference type="InterPro" id="IPR013149">
    <property type="entry name" value="ADH-like_C"/>
</dbReference>
<name>A0A2J6PNZ7_9HELO</name>
<dbReference type="SUPFAM" id="SSF51735">
    <property type="entry name" value="NAD(P)-binding Rossmann-fold domains"/>
    <property type="match status" value="1"/>
</dbReference>
<dbReference type="PANTHER" id="PTHR42940">
    <property type="entry name" value="ALCOHOL DEHYDROGENASE 1-RELATED"/>
    <property type="match status" value="1"/>
</dbReference>
<sequence>MAARLPQTMLACQIVEYNKPHQIRRIPTPKPHELGPNDLLLKVAVASLCHSDLEYLSGNLYNKLPVTASHEGTGVVVARGSAVTKWQIGDRIMAGQTYGRCGNCDNCNGEESYRHYCPDKGSAMSVERNGAFQEYLVTDAREATRIPDEMSFLTAAPLACAGVTVWRGVLLADLKPGEWIGIVGSGGGLGHLGIQFAKAKGLKVLGVDARDDGISLSKEAGADCVLDARKGRDEVAREALRVTGGKGVAATINVSDAKSAASTACAVTKMHGTVIQVALPPEVTIPFSEYIFRDIRVRGSFICSPKEAEEMLQLVVKHDIKVESNIFHGIREIPKVVDMLSKGQYRGKGVIVIDEGASRLSKL</sequence>
<evidence type="ECO:0000256" key="5">
    <source>
        <dbReference type="ARBA" id="ARBA00023002"/>
    </source>
</evidence>
<evidence type="ECO:0000256" key="4">
    <source>
        <dbReference type="ARBA" id="ARBA00022833"/>
    </source>
</evidence>
<keyword evidence="3" id="KW-0479">Metal-binding</keyword>
<evidence type="ECO:0000259" key="7">
    <source>
        <dbReference type="SMART" id="SM00829"/>
    </source>
</evidence>
<keyword evidence="9" id="KW-1185">Reference proteome</keyword>
<feature type="domain" description="Enoyl reductase (ER)" evidence="7">
    <location>
        <begin position="24"/>
        <end position="351"/>
    </location>
</feature>
<dbReference type="EMBL" id="KZ613510">
    <property type="protein sequence ID" value="PMD15755.1"/>
    <property type="molecule type" value="Genomic_DNA"/>
</dbReference>
<dbReference type="Pfam" id="PF00107">
    <property type="entry name" value="ADH_zinc_N"/>
    <property type="match status" value="1"/>
</dbReference>
<evidence type="ECO:0000256" key="1">
    <source>
        <dbReference type="ARBA" id="ARBA00001947"/>
    </source>
</evidence>
<evidence type="ECO:0000313" key="8">
    <source>
        <dbReference type="EMBL" id="PMD15755.1"/>
    </source>
</evidence>
<evidence type="ECO:0000256" key="2">
    <source>
        <dbReference type="ARBA" id="ARBA00008072"/>
    </source>
</evidence>
<gene>
    <name evidence="8" type="ORF">NA56DRAFT_709403</name>
</gene>
<dbReference type="GO" id="GO:0005737">
    <property type="term" value="C:cytoplasm"/>
    <property type="evidence" value="ECO:0007669"/>
    <property type="project" value="TreeGrafter"/>
</dbReference>
<dbReference type="GO" id="GO:0046872">
    <property type="term" value="F:metal ion binding"/>
    <property type="evidence" value="ECO:0007669"/>
    <property type="project" value="UniProtKB-KW"/>
</dbReference>
<organism evidence="8 9">
    <name type="scientific">Hyaloscypha hepaticicola</name>
    <dbReference type="NCBI Taxonomy" id="2082293"/>
    <lineage>
        <taxon>Eukaryota</taxon>
        <taxon>Fungi</taxon>
        <taxon>Dikarya</taxon>
        <taxon>Ascomycota</taxon>
        <taxon>Pezizomycotina</taxon>
        <taxon>Leotiomycetes</taxon>
        <taxon>Helotiales</taxon>
        <taxon>Hyaloscyphaceae</taxon>
        <taxon>Hyaloscypha</taxon>
    </lineage>
</organism>
<evidence type="ECO:0000256" key="3">
    <source>
        <dbReference type="ARBA" id="ARBA00022723"/>
    </source>
</evidence>
<dbReference type="PANTHER" id="PTHR42940:SF8">
    <property type="entry name" value="VACUOLAR PROTEIN SORTING-ASSOCIATED PROTEIN 11"/>
    <property type="match status" value="1"/>
</dbReference>
<dbReference type="GO" id="GO:0004022">
    <property type="term" value="F:alcohol dehydrogenase (NAD+) activity"/>
    <property type="evidence" value="ECO:0007669"/>
    <property type="project" value="TreeGrafter"/>
</dbReference>
<reference evidence="8 9" key="1">
    <citation type="submission" date="2016-05" db="EMBL/GenBank/DDBJ databases">
        <title>A degradative enzymes factory behind the ericoid mycorrhizal symbiosis.</title>
        <authorList>
            <consortium name="DOE Joint Genome Institute"/>
            <person name="Martino E."/>
            <person name="Morin E."/>
            <person name="Grelet G."/>
            <person name="Kuo A."/>
            <person name="Kohler A."/>
            <person name="Daghino S."/>
            <person name="Barry K."/>
            <person name="Choi C."/>
            <person name="Cichocki N."/>
            <person name="Clum A."/>
            <person name="Copeland A."/>
            <person name="Hainaut M."/>
            <person name="Haridas S."/>
            <person name="Labutti K."/>
            <person name="Lindquist E."/>
            <person name="Lipzen A."/>
            <person name="Khouja H.-R."/>
            <person name="Murat C."/>
            <person name="Ohm R."/>
            <person name="Olson A."/>
            <person name="Spatafora J."/>
            <person name="Veneault-Fourrey C."/>
            <person name="Henrissat B."/>
            <person name="Grigoriev I."/>
            <person name="Martin F."/>
            <person name="Perotto S."/>
        </authorList>
    </citation>
    <scope>NUCLEOTIDE SEQUENCE [LARGE SCALE GENOMIC DNA]</scope>
    <source>
        <strain evidence="8 9">UAMH 7357</strain>
    </source>
</reference>
<dbReference type="InterPro" id="IPR036291">
    <property type="entry name" value="NAD(P)-bd_dom_sf"/>
</dbReference>
<dbReference type="OrthoDB" id="256333at2759"/>
<dbReference type="SUPFAM" id="SSF50129">
    <property type="entry name" value="GroES-like"/>
    <property type="match status" value="1"/>
</dbReference>
<dbReference type="AlphaFoldDB" id="A0A2J6PNZ7"/>
<evidence type="ECO:0000256" key="6">
    <source>
        <dbReference type="ARBA" id="ARBA00023027"/>
    </source>
</evidence>
<keyword evidence="4" id="KW-0862">Zinc</keyword>
<comment type="cofactor">
    <cofactor evidence="1">
        <name>Zn(2+)</name>
        <dbReference type="ChEBI" id="CHEBI:29105"/>
    </cofactor>
</comment>
<dbReference type="Gene3D" id="3.90.180.10">
    <property type="entry name" value="Medium-chain alcohol dehydrogenases, catalytic domain"/>
    <property type="match status" value="1"/>
</dbReference>
<dbReference type="Pfam" id="PF08240">
    <property type="entry name" value="ADH_N"/>
    <property type="match status" value="1"/>
</dbReference>
<comment type="similarity">
    <text evidence="2">Belongs to the zinc-containing alcohol dehydrogenase family.</text>
</comment>
<dbReference type="SMART" id="SM00829">
    <property type="entry name" value="PKS_ER"/>
    <property type="match status" value="1"/>
</dbReference>
<dbReference type="InterPro" id="IPR011032">
    <property type="entry name" value="GroES-like_sf"/>
</dbReference>
<dbReference type="InterPro" id="IPR020843">
    <property type="entry name" value="ER"/>
</dbReference>
<dbReference type="FunFam" id="3.40.50.720:FF:000039">
    <property type="entry name" value="Alcohol dehydrogenase AdhP"/>
    <property type="match status" value="1"/>
</dbReference>
<proteinExistence type="inferred from homology"/>
<dbReference type="Gene3D" id="3.40.50.720">
    <property type="entry name" value="NAD(P)-binding Rossmann-like Domain"/>
    <property type="match status" value="1"/>
</dbReference>
<dbReference type="Proteomes" id="UP000235672">
    <property type="component" value="Unassembled WGS sequence"/>
</dbReference>
<keyword evidence="6" id="KW-0520">NAD</keyword>
<protein>
    <submittedName>
        <fullName evidence="8">GroES-like protein</fullName>
    </submittedName>
</protein>
<accession>A0A2J6PNZ7</accession>
<keyword evidence="5" id="KW-0560">Oxidoreductase</keyword>
<evidence type="ECO:0000313" key="9">
    <source>
        <dbReference type="Proteomes" id="UP000235672"/>
    </source>
</evidence>